<dbReference type="Proteomes" id="UP001333710">
    <property type="component" value="Chromosome"/>
</dbReference>
<dbReference type="EC" id="3.1.13.5" evidence="6"/>
<dbReference type="InterPro" id="IPR012337">
    <property type="entry name" value="RNaseH-like_sf"/>
</dbReference>
<dbReference type="SUPFAM" id="SSF47819">
    <property type="entry name" value="HRDC-like"/>
    <property type="match status" value="2"/>
</dbReference>
<dbReference type="AlphaFoldDB" id="A0AA48HGN4"/>
<dbReference type="GO" id="GO:0008408">
    <property type="term" value="F:3'-5' exonuclease activity"/>
    <property type="evidence" value="ECO:0007669"/>
    <property type="project" value="InterPro"/>
</dbReference>
<dbReference type="InterPro" id="IPR044876">
    <property type="entry name" value="HRDC_dom_sf"/>
</dbReference>
<dbReference type="GO" id="GO:0033890">
    <property type="term" value="F:ribonuclease D activity"/>
    <property type="evidence" value="ECO:0007669"/>
    <property type="project" value="UniProtKB-UniRule"/>
</dbReference>
<evidence type="ECO:0000256" key="5">
    <source>
        <dbReference type="ARBA" id="ARBA00022839"/>
    </source>
</evidence>
<organism evidence="8 9">
    <name type="scientific">Planctobacterium marinum</name>
    <dbReference type="NCBI Taxonomy" id="1631968"/>
    <lineage>
        <taxon>Bacteria</taxon>
        <taxon>Pseudomonadati</taxon>
        <taxon>Pseudomonadota</taxon>
        <taxon>Gammaproteobacteria</taxon>
        <taxon>Alteromonadales</taxon>
        <taxon>Alteromonadaceae</taxon>
        <taxon>Planctobacterium</taxon>
    </lineage>
</organism>
<dbReference type="GO" id="GO:0000166">
    <property type="term" value="F:nucleotide binding"/>
    <property type="evidence" value="ECO:0007669"/>
    <property type="project" value="InterPro"/>
</dbReference>
<dbReference type="GO" id="GO:0005737">
    <property type="term" value="C:cytoplasm"/>
    <property type="evidence" value="ECO:0007669"/>
    <property type="project" value="UniProtKB-SubCell"/>
</dbReference>
<dbReference type="PANTHER" id="PTHR47649">
    <property type="entry name" value="RIBONUCLEASE D"/>
    <property type="match status" value="1"/>
</dbReference>
<keyword evidence="1 6" id="KW-0963">Cytoplasm</keyword>
<evidence type="ECO:0000256" key="4">
    <source>
        <dbReference type="ARBA" id="ARBA00022801"/>
    </source>
</evidence>
<dbReference type="SUPFAM" id="SSF53098">
    <property type="entry name" value="Ribonuclease H-like"/>
    <property type="match status" value="1"/>
</dbReference>
<dbReference type="Pfam" id="PF21293">
    <property type="entry name" value="RNAseD_HRDC_C"/>
    <property type="match status" value="1"/>
</dbReference>
<dbReference type="SMART" id="SM00341">
    <property type="entry name" value="HRDC"/>
    <property type="match status" value="1"/>
</dbReference>
<dbReference type="InterPro" id="IPR036397">
    <property type="entry name" value="RNaseH_sf"/>
</dbReference>
<dbReference type="RefSeq" id="WP_338292105.1">
    <property type="nucleotide sequence ID" value="NZ_AP027272.1"/>
</dbReference>
<dbReference type="GO" id="GO:0003676">
    <property type="term" value="F:nucleic acid binding"/>
    <property type="evidence" value="ECO:0007669"/>
    <property type="project" value="InterPro"/>
</dbReference>
<dbReference type="Pfam" id="PF00570">
    <property type="entry name" value="HRDC"/>
    <property type="match status" value="1"/>
</dbReference>
<dbReference type="PROSITE" id="PS50967">
    <property type="entry name" value="HRDC"/>
    <property type="match status" value="1"/>
</dbReference>
<dbReference type="PANTHER" id="PTHR47649:SF1">
    <property type="entry name" value="RIBONUCLEASE D"/>
    <property type="match status" value="1"/>
</dbReference>
<dbReference type="EMBL" id="AP027272">
    <property type="protein sequence ID" value="BDX06066.1"/>
    <property type="molecule type" value="Genomic_DNA"/>
</dbReference>
<protein>
    <recommendedName>
        <fullName evidence="6">Ribonuclease D</fullName>
        <shortName evidence="6">RNase D</shortName>
        <ecNumber evidence="6">3.1.13.5</ecNumber>
    </recommendedName>
</protein>
<dbReference type="Pfam" id="PF01612">
    <property type="entry name" value="DNA_pol_A_exo1"/>
    <property type="match status" value="1"/>
</dbReference>
<reference evidence="8" key="1">
    <citation type="submission" date="2023-01" db="EMBL/GenBank/DDBJ databases">
        <title>Complete genome sequence of Planctobacterium marinum strain Dej080120_11.</title>
        <authorList>
            <person name="Ueki S."/>
            <person name="Maruyama F."/>
        </authorList>
    </citation>
    <scope>NUCLEOTIDE SEQUENCE</scope>
    <source>
        <strain evidence="8">Dej080120_11</strain>
    </source>
</reference>
<dbReference type="Gene3D" id="3.30.420.10">
    <property type="entry name" value="Ribonuclease H-like superfamily/Ribonuclease H"/>
    <property type="match status" value="1"/>
</dbReference>
<keyword evidence="2 6" id="KW-0819">tRNA processing</keyword>
<feature type="domain" description="HRDC" evidence="7">
    <location>
        <begin position="210"/>
        <end position="290"/>
    </location>
</feature>
<evidence type="ECO:0000259" key="7">
    <source>
        <dbReference type="PROSITE" id="PS50967"/>
    </source>
</evidence>
<dbReference type="SMART" id="SM00474">
    <property type="entry name" value="35EXOc"/>
    <property type="match status" value="1"/>
</dbReference>
<dbReference type="InterPro" id="IPR010997">
    <property type="entry name" value="HRDC-like_sf"/>
</dbReference>
<evidence type="ECO:0000313" key="9">
    <source>
        <dbReference type="Proteomes" id="UP001333710"/>
    </source>
</evidence>
<accession>A0AA48HGN4</accession>
<name>A0AA48HGN4_9ALTE</name>
<gene>
    <name evidence="6 8" type="primary">rnd</name>
    <name evidence="8" type="ORF">MACH26_15870</name>
</gene>
<dbReference type="InterPro" id="IPR002562">
    <property type="entry name" value="3'-5'_exonuclease_dom"/>
</dbReference>
<sequence>MEFQIISENGELATYCQQSKGVEFISLDTEFVRTKTWYPQCGLIQINNGKQIVLVDPLTVSDWSPLVEILIDPDVVKVLHSPSEDFEVFYRLLGVYPAPIFDTQFAACLVGLGNTLGYAKLIQDLLGVEVDKGESRTDWLRRPLSATQLQYAAYDVLYLHQVYPILKEKIVAIERFDWVLQEMESLANRKRANLQPQHRYLLVKNNWQLQPRCLAVLQDLAAWRYQTAVEQDLAANFVIKETAMLEIAKRVPKSLSKLAALNVLSGKELRIHGERIIEIVLQSSQRDEEDLPPKVRRLMDIKAYKKISQSIRNECLTIAEELNIAPEVLASKKQINQFLKYLWFDTEECKLQGVKPDLCCGWRYELLADVLSEYQ</sequence>
<dbReference type="GO" id="GO:0042780">
    <property type="term" value="P:tRNA 3'-end processing"/>
    <property type="evidence" value="ECO:0007669"/>
    <property type="project" value="UniProtKB-UniRule"/>
</dbReference>
<comment type="catalytic activity">
    <reaction evidence="6">
        <text>Exonucleolytic cleavage that removes extra residues from the 3'-terminus of tRNA to produce 5'-mononucleotides.</text>
        <dbReference type="EC" id="3.1.13.5"/>
    </reaction>
</comment>
<dbReference type="InterPro" id="IPR051086">
    <property type="entry name" value="RNase_D-like"/>
</dbReference>
<dbReference type="InterPro" id="IPR048579">
    <property type="entry name" value="RNAseD_HRDC_C"/>
</dbReference>
<comment type="similarity">
    <text evidence="6">Belongs to the RNase D family.</text>
</comment>
<keyword evidence="3 6" id="KW-0540">Nuclease</keyword>
<comment type="cofactor">
    <cofactor evidence="6">
        <name>a divalent metal cation</name>
        <dbReference type="ChEBI" id="CHEBI:60240"/>
    </cofactor>
</comment>
<evidence type="ECO:0000256" key="6">
    <source>
        <dbReference type="HAMAP-Rule" id="MF_01899"/>
    </source>
</evidence>
<dbReference type="InterPro" id="IPR006292">
    <property type="entry name" value="RNase_D"/>
</dbReference>
<dbReference type="NCBIfam" id="TIGR01388">
    <property type="entry name" value="rnd"/>
    <property type="match status" value="1"/>
</dbReference>
<dbReference type="CDD" id="cd06142">
    <property type="entry name" value="RNaseD_exo"/>
    <property type="match status" value="1"/>
</dbReference>
<keyword evidence="5 6" id="KW-0269">Exonuclease</keyword>
<comment type="function">
    <text evidence="6">Exonuclease involved in the 3' processing of various precursor tRNAs. Initiates hydrolysis at the 3'-terminus of an RNA molecule and releases 5'-mononucleotides.</text>
</comment>
<evidence type="ECO:0000256" key="2">
    <source>
        <dbReference type="ARBA" id="ARBA00022694"/>
    </source>
</evidence>
<dbReference type="InterPro" id="IPR002121">
    <property type="entry name" value="HRDC_dom"/>
</dbReference>
<evidence type="ECO:0000256" key="1">
    <source>
        <dbReference type="ARBA" id="ARBA00022490"/>
    </source>
</evidence>
<proteinExistence type="inferred from homology"/>
<dbReference type="HAMAP" id="MF_01899">
    <property type="entry name" value="RNase_D"/>
    <property type="match status" value="1"/>
</dbReference>
<keyword evidence="4 6" id="KW-0378">Hydrolase</keyword>
<evidence type="ECO:0000256" key="3">
    <source>
        <dbReference type="ARBA" id="ARBA00022722"/>
    </source>
</evidence>
<dbReference type="Gene3D" id="1.10.150.80">
    <property type="entry name" value="HRDC domain"/>
    <property type="match status" value="2"/>
</dbReference>
<keyword evidence="9" id="KW-1185">Reference proteome</keyword>
<comment type="subcellular location">
    <subcellularLocation>
        <location evidence="6">Cytoplasm</location>
    </subcellularLocation>
</comment>
<evidence type="ECO:0000313" key="8">
    <source>
        <dbReference type="EMBL" id="BDX06066.1"/>
    </source>
</evidence>
<dbReference type="KEGG" id="pmaw:MACH26_15870"/>